<dbReference type="RefSeq" id="WP_141786840.1">
    <property type="nucleotide sequence ID" value="NZ_BAAAKX010000006.1"/>
</dbReference>
<protein>
    <submittedName>
        <fullName evidence="1">Uncharacterized protein</fullName>
    </submittedName>
</protein>
<name>A0A542ZEP9_9MICO</name>
<dbReference type="AlphaFoldDB" id="A0A542ZEP9"/>
<evidence type="ECO:0000313" key="1">
    <source>
        <dbReference type="EMBL" id="TQL58740.1"/>
    </source>
</evidence>
<dbReference type="EMBL" id="VFOQ01000001">
    <property type="protein sequence ID" value="TQL58740.1"/>
    <property type="molecule type" value="Genomic_DNA"/>
</dbReference>
<comment type="caution">
    <text evidence="1">The sequence shown here is derived from an EMBL/GenBank/DDBJ whole genome shotgun (WGS) entry which is preliminary data.</text>
</comment>
<evidence type="ECO:0000313" key="2">
    <source>
        <dbReference type="Proteomes" id="UP000319514"/>
    </source>
</evidence>
<sequence>MTIPTDLSADDALAFLRGLGAGLDPALLTDVTRTAPATLAVDLECHCGIGADDILDAFGYPPGGCFWGRRVDDYTDVPDLDLYTAPRLWQALDQRDAATDQRYYLTPEGTHLVEWPGAITQRMSSRSRWGDIPCSLWLTALVTAHAATQHLSDYRVEAWVLRSLTAIRISWAGREAWYIQTDQWLDEGGKPWDD</sequence>
<organism evidence="1 2">
    <name type="scientific">Oryzihumus leptocrescens</name>
    <dbReference type="NCBI Taxonomy" id="297536"/>
    <lineage>
        <taxon>Bacteria</taxon>
        <taxon>Bacillati</taxon>
        <taxon>Actinomycetota</taxon>
        <taxon>Actinomycetes</taxon>
        <taxon>Micrococcales</taxon>
        <taxon>Intrasporangiaceae</taxon>
        <taxon>Oryzihumus</taxon>
    </lineage>
</organism>
<accession>A0A542ZEP9</accession>
<keyword evidence="2" id="KW-1185">Reference proteome</keyword>
<proteinExistence type="predicted"/>
<dbReference type="Proteomes" id="UP000319514">
    <property type="component" value="Unassembled WGS sequence"/>
</dbReference>
<reference evidence="1 2" key="1">
    <citation type="submission" date="2019-06" db="EMBL/GenBank/DDBJ databases">
        <title>Sequencing the genomes of 1000 actinobacteria strains.</title>
        <authorList>
            <person name="Klenk H.-P."/>
        </authorList>
    </citation>
    <scope>NUCLEOTIDE SEQUENCE [LARGE SCALE GENOMIC DNA]</scope>
    <source>
        <strain evidence="1 2">DSM 18082</strain>
    </source>
</reference>
<gene>
    <name evidence="1" type="ORF">FB474_0076</name>
</gene>